<feature type="region of interest" description="Disordered" evidence="11">
    <location>
        <begin position="259"/>
        <end position="387"/>
    </location>
</feature>
<comment type="function">
    <text evidence="10">Component of the origin recognition complex (ORC) that binds origins of replication. DNA-binding is ATP-dependent, however specific DNA sequences that define origins of replication have not been identified so far. ORC is required to assemble the pre-replication complex necessary to initiate DNA replication.</text>
</comment>
<dbReference type="Gene3D" id="1.10.8.60">
    <property type="match status" value="1"/>
</dbReference>
<name>A0A4Q1BSY8_TREME</name>
<evidence type="ECO:0000256" key="11">
    <source>
        <dbReference type="SAM" id="MobiDB-lite"/>
    </source>
</evidence>
<dbReference type="Pfam" id="PF22606">
    <property type="entry name" value="Cdc6-ORC-like_ATPase_lid"/>
    <property type="match status" value="1"/>
</dbReference>
<keyword evidence="8 10" id="KW-0238">DNA-binding</keyword>
<keyword evidence="4" id="KW-0479">Metal-binding</keyword>
<feature type="compositionally biased region" description="Acidic residues" evidence="11">
    <location>
        <begin position="126"/>
        <end position="148"/>
    </location>
</feature>
<dbReference type="Gene3D" id="3.40.50.300">
    <property type="entry name" value="P-loop containing nucleotide triphosphate hydrolases"/>
    <property type="match status" value="1"/>
</dbReference>
<organism evidence="13 14">
    <name type="scientific">Tremella mesenterica</name>
    <name type="common">Jelly fungus</name>
    <dbReference type="NCBI Taxonomy" id="5217"/>
    <lineage>
        <taxon>Eukaryota</taxon>
        <taxon>Fungi</taxon>
        <taxon>Dikarya</taxon>
        <taxon>Basidiomycota</taxon>
        <taxon>Agaricomycotina</taxon>
        <taxon>Tremellomycetes</taxon>
        <taxon>Tremellales</taxon>
        <taxon>Tremellaceae</taxon>
        <taxon>Tremella</taxon>
    </lineage>
</organism>
<dbReference type="EMBL" id="SDIL01000011">
    <property type="protein sequence ID" value="RXK41161.1"/>
    <property type="molecule type" value="Genomic_DNA"/>
</dbReference>
<evidence type="ECO:0000256" key="4">
    <source>
        <dbReference type="ARBA" id="ARBA00022723"/>
    </source>
</evidence>
<feature type="compositionally biased region" description="Acidic residues" evidence="11">
    <location>
        <begin position="273"/>
        <end position="310"/>
    </location>
</feature>
<comment type="subcellular location">
    <subcellularLocation>
        <location evidence="1 10">Nucleus</location>
    </subcellularLocation>
</comment>
<evidence type="ECO:0000256" key="9">
    <source>
        <dbReference type="ARBA" id="ARBA00023242"/>
    </source>
</evidence>
<dbReference type="GO" id="GO:0016887">
    <property type="term" value="F:ATP hydrolysis activity"/>
    <property type="evidence" value="ECO:0007669"/>
    <property type="project" value="InterPro"/>
</dbReference>
<protein>
    <recommendedName>
        <fullName evidence="10">Origin recognition complex subunit 1</fullName>
    </recommendedName>
</protein>
<dbReference type="GO" id="GO:0003688">
    <property type="term" value="F:DNA replication origin binding"/>
    <property type="evidence" value="ECO:0007669"/>
    <property type="project" value="TreeGrafter"/>
</dbReference>
<comment type="subunit">
    <text evidence="10">ORC is composed of six subunits.</text>
</comment>
<feature type="compositionally biased region" description="Basic and acidic residues" evidence="11">
    <location>
        <begin position="348"/>
        <end position="360"/>
    </location>
</feature>
<evidence type="ECO:0000256" key="3">
    <source>
        <dbReference type="ARBA" id="ARBA00022705"/>
    </source>
</evidence>
<evidence type="ECO:0000256" key="5">
    <source>
        <dbReference type="ARBA" id="ARBA00022741"/>
    </source>
</evidence>
<dbReference type="VEuPathDB" id="FungiDB:TREMEDRAFT_33606"/>
<dbReference type="GO" id="GO:0006270">
    <property type="term" value="P:DNA replication initiation"/>
    <property type="evidence" value="ECO:0007669"/>
    <property type="project" value="TreeGrafter"/>
</dbReference>
<sequence length="790" mass="87304">MASTPRRSTRSGAIFTPSPSSHPRSESHTTYSWTSAPRHASSNPASSSSTTLSQKAEIDYSSFARIVSRQSTRRPVTPGRKTQAGKADEESRFTLGDGVAVSVEGGGEGVGVLVRLWETSKRAKGEEEDMSGEGSSEDEERDEEEEEGSGERMWAEVHWCFRRQDLPGIMKNLSVEDNEVLLAASPIRPSSTSLPISLLLRTIPIYSRNFFRDQFAPSKSSVKGWTYVRQGVYWCNRAFDKGAKGGKVWKVDMDSWRSRGKAGHGWVVPTESVESDNEESEAETVDSSDDDGVFDGEKSESEDEGDEGLPETERVEEGQVSEKRGTKRSKRKEDIRQVKRSKLSNSKARKETELKKEKGKEKRKRKGKKSHPQISTSELPSAVPSLEELPTDPYQRAMRLLHVGATPDSLPCREEEFVEVLSKVEEGVESGGGGCLYIAGVPGTGKTATVHAVVKELKRKAEDGELPPFSYVEINGLKIPTPQHAYTVLWEAISGAKGASAKTALRGLEAHYARKTGGARGPRGHTFVVLMDELDQLLTAKQDVVYNFFNWPTMRDSQMFVVAVANRMDVPQHLAAKIKSRLGLQTLLFQPYDRQSLIEIVQSRLIPHPKSQEDHRVLVPDAIALAATKMAGTNGDARRVLDACRRAVEVAYESPSPHPVTAKEMMAVLHQMSSSPAAMYIKQCSEQQRVMLAAMVRCVRREGVPEVAWKNVRTDHDALTRSLLESDALLSSSELSLIFSSLVSTHALTWAYDPHRSPDERKVALGMDISEVGRVLMNEGEGWRRALAGT</sequence>
<evidence type="ECO:0000256" key="6">
    <source>
        <dbReference type="ARBA" id="ARBA00022840"/>
    </source>
</evidence>
<gene>
    <name evidence="13" type="ORF">M231_01565</name>
</gene>
<feature type="compositionally biased region" description="Basic and acidic residues" evidence="11">
    <location>
        <begin position="311"/>
        <end position="324"/>
    </location>
</feature>
<dbReference type="GO" id="GO:0046872">
    <property type="term" value="F:metal ion binding"/>
    <property type="evidence" value="ECO:0007669"/>
    <property type="project" value="UniProtKB-KW"/>
</dbReference>
<dbReference type="Proteomes" id="UP000289152">
    <property type="component" value="Unassembled WGS sequence"/>
</dbReference>
<keyword evidence="14" id="KW-1185">Reference proteome</keyword>
<dbReference type="FunCoup" id="A0A4Q1BSY8">
    <property type="interactions" value="149"/>
</dbReference>
<dbReference type="GO" id="GO:0005524">
    <property type="term" value="F:ATP binding"/>
    <property type="evidence" value="ECO:0007669"/>
    <property type="project" value="UniProtKB-KW"/>
</dbReference>
<reference evidence="13 14" key="1">
    <citation type="submission" date="2016-06" db="EMBL/GenBank/DDBJ databases">
        <title>Evolution of pathogenesis and genome organization in the Tremellales.</title>
        <authorList>
            <person name="Cuomo C."/>
            <person name="Litvintseva A."/>
            <person name="Heitman J."/>
            <person name="Chen Y."/>
            <person name="Sun S."/>
            <person name="Springer D."/>
            <person name="Dromer F."/>
            <person name="Young S."/>
            <person name="Zeng Q."/>
            <person name="Chapman S."/>
            <person name="Gujja S."/>
            <person name="Saif S."/>
            <person name="Birren B."/>
        </authorList>
    </citation>
    <scope>NUCLEOTIDE SEQUENCE [LARGE SCALE GENOMIC DNA]</scope>
    <source>
        <strain evidence="13 14">ATCC 28783</strain>
    </source>
</reference>
<evidence type="ECO:0000313" key="14">
    <source>
        <dbReference type="Proteomes" id="UP000289152"/>
    </source>
</evidence>
<accession>A0A4Q1BSY8</accession>
<dbReference type="InterPro" id="IPR003959">
    <property type="entry name" value="ATPase_AAA_core"/>
</dbReference>
<feature type="region of interest" description="Disordered" evidence="11">
    <location>
        <begin position="122"/>
        <end position="151"/>
    </location>
</feature>
<comment type="caution">
    <text evidence="13">The sequence shown here is derived from an EMBL/GenBank/DDBJ whole genome shotgun (WGS) entry which is preliminary data.</text>
</comment>
<dbReference type="SMART" id="SM00382">
    <property type="entry name" value="AAA"/>
    <property type="match status" value="1"/>
</dbReference>
<dbReference type="CDD" id="cd00009">
    <property type="entry name" value="AAA"/>
    <property type="match status" value="1"/>
</dbReference>
<dbReference type="AlphaFoldDB" id="A0A4Q1BSY8"/>
<evidence type="ECO:0000313" key="13">
    <source>
        <dbReference type="EMBL" id="RXK41161.1"/>
    </source>
</evidence>
<proteinExistence type="inferred from homology"/>
<dbReference type="InterPro" id="IPR027417">
    <property type="entry name" value="P-loop_NTPase"/>
</dbReference>
<feature type="compositionally biased region" description="Low complexity" evidence="11">
    <location>
        <begin position="35"/>
        <end position="53"/>
    </location>
</feature>
<comment type="similarity">
    <text evidence="2 10">Belongs to the ORC1 family.</text>
</comment>
<evidence type="ECO:0000256" key="1">
    <source>
        <dbReference type="ARBA" id="ARBA00004123"/>
    </source>
</evidence>
<keyword evidence="5 10" id="KW-0547">Nucleotide-binding</keyword>
<evidence type="ECO:0000259" key="12">
    <source>
        <dbReference type="SMART" id="SM00382"/>
    </source>
</evidence>
<keyword evidence="3 10" id="KW-0235">DNA replication</keyword>
<dbReference type="GO" id="GO:0033314">
    <property type="term" value="P:mitotic DNA replication checkpoint signaling"/>
    <property type="evidence" value="ECO:0007669"/>
    <property type="project" value="TreeGrafter"/>
</dbReference>
<dbReference type="InParanoid" id="A0A4Q1BSY8"/>
<keyword evidence="7" id="KW-0460">Magnesium</keyword>
<evidence type="ECO:0000256" key="8">
    <source>
        <dbReference type="ARBA" id="ARBA00023125"/>
    </source>
</evidence>
<keyword evidence="9 10" id="KW-0539">Nucleus</keyword>
<dbReference type="InterPro" id="IPR003593">
    <property type="entry name" value="AAA+_ATPase"/>
</dbReference>
<dbReference type="STRING" id="5217.A0A4Q1BSY8"/>
<keyword evidence="6 10" id="KW-0067">ATP-binding</keyword>
<dbReference type="InterPro" id="IPR054425">
    <property type="entry name" value="Cdc6_ORC1-like_ATPase_lid"/>
</dbReference>
<dbReference type="InterPro" id="IPR050311">
    <property type="entry name" value="ORC1/CDC6"/>
</dbReference>
<feature type="domain" description="AAA+ ATPase" evidence="12">
    <location>
        <begin position="432"/>
        <end position="593"/>
    </location>
</feature>
<evidence type="ECO:0000256" key="7">
    <source>
        <dbReference type="ARBA" id="ARBA00022842"/>
    </source>
</evidence>
<feature type="compositionally biased region" description="Basic residues" evidence="11">
    <location>
        <begin position="361"/>
        <end position="371"/>
    </location>
</feature>
<dbReference type="Pfam" id="PF00004">
    <property type="entry name" value="AAA"/>
    <property type="match status" value="1"/>
</dbReference>
<dbReference type="FunFam" id="3.40.50.300:FF:000199">
    <property type="entry name" value="Origin recognition complex subunit 1"/>
    <property type="match status" value="1"/>
</dbReference>
<dbReference type="OrthoDB" id="1926878at2759"/>
<evidence type="ECO:0000256" key="10">
    <source>
        <dbReference type="RuleBase" id="RU365058"/>
    </source>
</evidence>
<dbReference type="PANTHER" id="PTHR10763">
    <property type="entry name" value="CELL DIVISION CONTROL PROTEIN 6-RELATED"/>
    <property type="match status" value="1"/>
</dbReference>
<dbReference type="SUPFAM" id="SSF52540">
    <property type="entry name" value="P-loop containing nucleoside triphosphate hydrolases"/>
    <property type="match status" value="1"/>
</dbReference>
<dbReference type="PANTHER" id="PTHR10763:SF23">
    <property type="entry name" value="ORIGIN RECOGNITION COMPLEX SUBUNIT 1"/>
    <property type="match status" value="1"/>
</dbReference>
<evidence type="ECO:0000256" key="2">
    <source>
        <dbReference type="ARBA" id="ARBA00008398"/>
    </source>
</evidence>
<dbReference type="GO" id="GO:0005664">
    <property type="term" value="C:nuclear origin of replication recognition complex"/>
    <property type="evidence" value="ECO:0007669"/>
    <property type="project" value="TreeGrafter"/>
</dbReference>
<feature type="region of interest" description="Disordered" evidence="11">
    <location>
        <begin position="1"/>
        <end position="91"/>
    </location>
</feature>